<dbReference type="CDD" id="cd01561">
    <property type="entry name" value="CBS_like"/>
    <property type="match status" value="1"/>
</dbReference>
<keyword evidence="2" id="KW-0663">Pyridoxal phosphate</keyword>
<dbReference type="PANTHER" id="PTHR10314">
    <property type="entry name" value="CYSTATHIONINE BETA-SYNTHASE"/>
    <property type="match status" value="1"/>
</dbReference>
<evidence type="ECO:0000256" key="1">
    <source>
        <dbReference type="ARBA" id="ARBA00001933"/>
    </source>
</evidence>
<protein>
    <submittedName>
        <fullName evidence="4">Cysteine synthase family protein</fullName>
    </submittedName>
</protein>
<gene>
    <name evidence="4" type="ORF">NE663_08245</name>
</gene>
<dbReference type="Gene3D" id="3.40.50.1100">
    <property type="match status" value="2"/>
</dbReference>
<evidence type="ECO:0000313" key="4">
    <source>
        <dbReference type="EMBL" id="MCQ5122246.1"/>
    </source>
</evidence>
<reference evidence="4 5" key="1">
    <citation type="submission" date="2022-06" db="EMBL/GenBank/DDBJ databases">
        <title>Isolation of gut microbiota from human fecal samples.</title>
        <authorList>
            <person name="Pamer E.G."/>
            <person name="Barat B."/>
            <person name="Waligurski E."/>
            <person name="Medina S."/>
            <person name="Paddock L."/>
            <person name="Mostad J."/>
        </authorList>
    </citation>
    <scope>NUCLEOTIDE SEQUENCE [LARGE SCALE GENOMIC DNA]</scope>
    <source>
        <strain evidence="4 5">DFI.6.1</strain>
    </source>
</reference>
<feature type="domain" description="Tryptophan synthase beta chain-like PALP" evidence="3">
    <location>
        <begin position="6"/>
        <end position="281"/>
    </location>
</feature>
<dbReference type="Proteomes" id="UP001524435">
    <property type="component" value="Unassembled WGS sequence"/>
</dbReference>
<dbReference type="RefSeq" id="WP_256198112.1">
    <property type="nucleotide sequence ID" value="NZ_CANTYB010000038.1"/>
</dbReference>
<evidence type="ECO:0000259" key="3">
    <source>
        <dbReference type="Pfam" id="PF00291"/>
    </source>
</evidence>
<dbReference type="InterPro" id="IPR050214">
    <property type="entry name" value="Cys_Synth/Cystath_Beta-Synth"/>
</dbReference>
<dbReference type="Pfam" id="PF00291">
    <property type="entry name" value="PALP"/>
    <property type="match status" value="1"/>
</dbReference>
<dbReference type="SUPFAM" id="SSF53686">
    <property type="entry name" value="Tryptophan synthase beta subunit-like PLP-dependent enzymes"/>
    <property type="match status" value="1"/>
</dbReference>
<dbReference type="InterPro" id="IPR036052">
    <property type="entry name" value="TrpB-like_PALP_sf"/>
</dbReference>
<evidence type="ECO:0000313" key="5">
    <source>
        <dbReference type="Proteomes" id="UP001524435"/>
    </source>
</evidence>
<sequence length="294" mass="31571">MKAIELIGNTPVVQIPDTNIYVKLEKYNLGGSVKDRAVLYMLEDALKKGLIKEDTVLIEASSGNTGIALAMLGALYQIPVTIVMPDSMSVERRQLMRAYGAEVLLSEGAKGMSGAVAYMEELKKQDPHYLSLGQFDNEANVKAHYETTGVEILKQVPDLDVFVACAGTGGTFSGVAKRLKEEKPQVRTIIGEPSGSAILSGHKPGGHKIQGIGANFVPSILERELIDDIMLIEDEDAIKETIAFVKQTGVLVGISSGANIALAKRLAKYDPKQVIVTIAPDGGEKYLSVLPFGK</sequence>
<evidence type="ECO:0000256" key="2">
    <source>
        <dbReference type="ARBA" id="ARBA00022898"/>
    </source>
</evidence>
<accession>A0ABT1SM01</accession>
<name>A0ABT1SM01_9FIRM</name>
<keyword evidence="5" id="KW-1185">Reference proteome</keyword>
<organism evidence="4 5">
    <name type="scientific">Massilicoli timonensis</name>
    <dbReference type="NCBI Taxonomy" id="2015901"/>
    <lineage>
        <taxon>Bacteria</taxon>
        <taxon>Bacillati</taxon>
        <taxon>Bacillota</taxon>
        <taxon>Erysipelotrichia</taxon>
        <taxon>Erysipelotrichales</taxon>
        <taxon>Erysipelotrichaceae</taxon>
        <taxon>Massilicoli</taxon>
    </lineage>
</organism>
<comment type="cofactor">
    <cofactor evidence="1">
        <name>pyridoxal 5'-phosphate</name>
        <dbReference type="ChEBI" id="CHEBI:597326"/>
    </cofactor>
</comment>
<comment type="caution">
    <text evidence="4">The sequence shown here is derived from an EMBL/GenBank/DDBJ whole genome shotgun (WGS) entry which is preliminary data.</text>
</comment>
<proteinExistence type="predicted"/>
<dbReference type="InterPro" id="IPR001926">
    <property type="entry name" value="TrpB-like_PALP"/>
</dbReference>
<dbReference type="EMBL" id="JANGCH010000011">
    <property type="protein sequence ID" value="MCQ5122246.1"/>
    <property type="molecule type" value="Genomic_DNA"/>
</dbReference>